<evidence type="ECO:0000313" key="2">
    <source>
        <dbReference type="Proteomes" id="UP001431963"/>
    </source>
</evidence>
<name>A0ABU8BXU6_9RHOB</name>
<organism evidence="1 2">
    <name type="scientific">Gemmobacter denitrificans</name>
    <dbReference type="NCBI Taxonomy" id="3123040"/>
    <lineage>
        <taxon>Bacteria</taxon>
        <taxon>Pseudomonadati</taxon>
        <taxon>Pseudomonadota</taxon>
        <taxon>Alphaproteobacteria</taxon>
        <taxon>Rhodobacterales</taxon>
        <taxon>Paracoccaceae</taxon>
        <taxon>Gemmobacter</taxon>
    </lineage>
</organism>
<dbReference type="Proteomes" id="UP001431963">
    <property type="component" value="Unassembled WGS sequence"/>
</dbReference>
<accession>A0ABU8BXU6</accession>
<reference evidence="1" key="1">
    <citation type="submission" date="2024-02" db="EMBL/GenBank/DDBJ databases">
        <title>Genome sequences of strain Gemmobacter sp. JM10B15.</title>
        <authorList>
            <person name="Zhang M."/>
        </authorList>
    </citation>
    <scope>NUCLEOTIDE SEQUENCE</scope>
    <source>
        <strain evidence="1">JM10B15</strain>
    </source>
</reference>
<gene>
    <name evidence="1" type="ORF">V6590_15285</name>
</gene>
<dbReference type="EMBL" id="JBALHR010000010">
    <property type="protein sequence ID" value="MEH7829517.1"/>
    <property type="molecule type" value="Genomic_DNA"/>
</dbReference>
<proteinExistence type="predicted"/>
<sequence>MRIAYHLGVHCTDDDRLVRTLARNAQALAAEGIEVPEPDRYRSLIRDTAVQLKGQTAGQDTQAIVLDQIMTAHVANRLVLSWDNFLAFPVWAVKGRFYRNGGDRMFAIRNIFPEIEAEFFIGLRNPATFLPDLFRRQRGRSYEEFIEGTNPEELRWSEMIQHLLDRNPGVPLTVWADEDTPLIWPEVLKAVSGHSDALELEGSDDLLASIMTEDGMRRMAGYLQQHPVQSVMQRRRVVSAFLDKFARPDQLDLTFTLPGWTEDMVLRMTETYERDMAYIATMPGVTYIAP</sequence>
<keyword evidence="2" id="KW-1185">Reference proteome</keyword>
<protein>
    <submittedName>
        <fullName evidence="1">Uncharacterized protein</fullName>
    </submittedName>
</protein>
<evidence type="ECO:0000313" key="1">
    <source>
        <dbReference type="EMBL" id="MEH7829517.1"/>
    </source>
</evidence>
<comment type="caution">
    <text evidence="1">The sequence shown here is derived from an EMBL/GenBank/DDBJ whole genome shotgun (WGS) entry which is preliminary data.</text>
</comment>
<dbReference type="RefSeq" id="WP_335424547.1">
    <property type="nucleotide sequence ID" value="NZ_JBALHR010000010.1"/>
</dbReference>